<dbReference type="RefSeq" id="WP_343888116.1">
    <property type="nucleotide sequence ID" value="NZ_BAAAEH010000007.1"/>
</dbReference>
<keyword evidence="3" id="KW-1185">Reference proteome</keyword>
<comment type="caution">
    <text evidence="2">The sequence shown here is derived from an EMBL/GenBank/DDBJ whole genome shotgun (WGS) entry which is preliminary data.</text>
</comment>
<dbReference type="Gene3D" id="3.30.70.120">
    <property type="match status" value="1"/>
</dbReference>
<evidence type="ECO:0000256" key="1">
    <source>
        <dbReference type="ARBA" id="ARBA00010169"/>
    </source>
</evidence>
<sequence>MSKILLIRTTVADAASADRLARQIVEERLAACATFAAARSVYRWLGKVETNDETEILFKTTLDRAALLKARIAALHSYELPVIEAWEAQVDPVVADWVYGATGDL</sequence>
<dbReference type="InterPro" id="IPR011322">
    <property type="entry name" value="N-reg_PII-like_a/b"/>
</dbReference>
<dbReference type="Proteomes" id="UP001419910">
    <property type="component" value="Unassembled WGS sequence"/>
</dbReference>
<dbReference type="Pfam" id="PF03091">
    <property type="entry name" value="CutA1"/>
    <property type="match status" value="1"/>
</dbReference>
<organism evidence="2 3">
    <name type="scientific">Sphingomonas oligophenolica</name>
    <dbReference type="NCBI Taxonomy" id="301154"/>
    <lineage>
        <taxon>Bacteria</taxon>
        <taxon>Pseudomonadati</taxon>
        <taxon>Pseudomonadota</taxon>
        <taxon>Alphaproteobacteria</taxon>
        <taxon>Sphingomonadales</taxon>
        <taxon>Sphingomonadaceae</taxon>
        <taxon>Sphingomonas</taxon>
    </lineage>
</organism>
<comment type="similarity">
    <text evidence="1">Belongs to the CutA family.</text>
</comment>
<dbReference type="SUPFAM" id="SSF54913">
    <property type="entry name" value="GlnB-like"/>
    <property type="match status" value="1"/>
</dbReference>
<dbReference type="PANTHER" id="PTHR23419">
    <property type="entry name" value="DIVALENT CATION TOLERANCE CUTA-RELATED"/>
    <property type="match status" value="1"/>
</dbReference>
<accession>A0ABU9Y8N3</accession>
<protein>
    <submittedName>
        <fullName evidence="2">Divalent cation tolerance protein CutA</fullName>
    </submittedName>
</protein>
<dbReference type="InterPro" id="IPR015867">
    <property type="entry name" value="N-reg_PII/ATP_PRibTrfase_C"/>
</dbReference>
<gene>
    <name evidence="2" type="primary">cutA</name>
    <name evidence="2" type="ORF">ABC974_21205</name>
</gene>
<proteinExistence type="inferred from homology"/>
<evidence type="ECO:0000313" key="2">
    <source>
        <dbReference type="EMBL" id="MEN2792162.1"/>
    </source>
</evidence>
<evidence type="ECO:0000313" key="3">
    <source>
        <dbReference type="Proteomes" id="UP001419910"/>
    </source>
</evidence>
<dbReference type="PANTHER" id="PTHR23419:SF8">
    <property type="entry name" value="FI09726P"/>
    <property type="match status" value="1"/>
</dbReference>
<reference evidence="2 3" key="1">
    <citation type="submission" date="2024-05" db="EMBL/GenBank/DDBJ databases">
        <authorList>
            <person name="Liu Q."/>
            <person name="Xin Y.-H."/>
        </authorList>
    </citation>
    <scope>NUCLEOTIDE SEQUENCE [LARGE SCALE GENOMIC DNA]</scope>
    <source>
        <strain evidence="2 3">CGMCC 1.10181</strain>
    </source>
</reference>
<dbReference type="EMBL" id="JBDIME010000024">
    <property type="protein sequence ID" value="MEN2792162.1"/>
    <property type="molecule type" value="Genomic_DNA"/>
</dbReference>
<name>A0ABU9Y8N3_9SPHN</name>
<dbReference type="InterPro" id="IPR004323">
    <property type="entry name" value="Ion_tolerance_CutA"/>
</dbReference>